<accession>A0A918D3Y2</accession>
<dbReference type="Gene3D" id="3.40.50.1000">
    <property type="entry name" value="HAD superfamily/HAD-like"/>
    <property type="match status" value="1"/>
</dbReference>
<protein>
    <recommendedName>
        <fullName evidence="7">HAD family hydrolase</fullName>
    </recommendedName>
</protein>
<reference evidence="5" key="2">
    <citation type="submission" date="2020-09" db="EMBL/GenBank/DDBJ databases">
        <authorList>
            <person name="Sun Q."/>
            <person name="Ohkuma M."/>
        </authorList>
    </citation>
    <scope>NUCLEOTIDE SEQUENCE</scope>
    <source>
        <strain evidence="5">JCM 17251</strain>
    </source>
</reference>
<dbReference type="Proteomes" id="UP000624041">
    <property type="component" value="Unassembled WGS sequence"/>
</dbReference>
<dbReference type="PANTHER" id="PTHR46470:SF2">
    <property type="entry name" value="GLYCERALDEHYDE 3-PHOSPHATE PHOSPHATASE"/>
    <property type="match status" value="1"/>
</dbReference>
<dbReference type="GO" id="GO:0046872">
    <property type="term" value="F:metal ion binding"/>
    <property type="evidence" value="ECO:0007669"/>
    <property type="project" value="UniProtKB-KW"/>
</dbReference>
<reference evidence="5" key="1">
    <citation type="journal article" date="2014" name="Int. J. Syst. Evol. Microbiol.">
        <title>Complete genome sequence of Corynebacterium casei LMG S-19264T (=DSM 44701T), isolated from a smear-ripened cheese.</title>
        <authorList>
            <consortium name="US DOE Joint Genome Institute (JGI-PGF)"/>
            <person name="Walter F."/>
            <person name="Albersmeier A."/>
            <person name="Kalinowski J."/>
            <person name="Ruckert C."/>
        </authorList>
    </citation>
    <scope>NUCLEOTIDE SEQUENCE</scope>
    <source>
        <strain evidence="5">JCM 17251</strain>
    </source>
</reference>
<dbReference type="InterPro" id="IPR006439">
    <property type="entry name" value="HAD-SF_hydro_IA"/>
</dbReference>
<keyword evidence="2" id="KW-0479">Metal-binding</keyword>
<dbReference type="EMBL" id="BMOS01000023">
    <property type="protein sequence ID" value="GGN62378.1"/>
    <property type="molecule type" value="Genomic_DNA"/>
</dbReference>
<keyword evidence="4" id="KW-0460">Magnesium</keyword>
<dbReference type="GO" id="GO:0016791">
    <property type="term" value="F:phosphatase activity"/>
    <property type="evidence" value="ECO:0007669"/>
    <property type="project" value="TreeGrafter"/>
</dbReference>
<sequence length="147" mass="17272">MFQKTYEQYQQEIEVYPLIIEILDFLMKKEVLSIIITNGPKFHQRKKIRNLGLEKYFSPEKIFVSGEEGIAKPDKGIFELAENRFQLNKATTWYIGDSYSNDIIGAREAGWNSIWFNPRNEKCEKNIATSTVSSTSELFVWIKRMFD</sequence>
<comment type="caution">
    <text evidence="5">The sequence shown here is derived from an EMBL/GenBank/DDBJ whole genome shotgun (WGS) entry which is preliminary data.</text>
</comment>
<proteinExistence type="predicted"/>
<keyword evidence="6" id="KW-1185">Reference proteome</keyword>
<gene>
    <name evidence="5" type="ORF">GCM10007971_28230</name>
</gene>
<dbReference type="InterPro" id="IPR036412">
    <property type="entry name" value="HAD-like_sf"/>
</dbReference>
<dbReference type="SUPFAM" id="SSF56784">
    <property type="entry name" value="HAD-like"/>
    <property type="match status" value="1"/>
</dbReference>
<organism evidence="5 6">
    <name type="scientific">Oceanobacillus indicireducens</name>
    <dbReference type="NCBI Taxonomy" id="1004261"/>
    <lineage>
        <taxon>Bacteria</taxon>
        <taxon>Bacillati</taxon>
        <taxon>Bacillota</taxon>
        <taxon>Bacilli</taxon>
        <taxon>Bacillales</taxon>
        <taxon>Bacillaceae</taxon>
        <taxon>Oceanobacillus</taxon>
    </lineage>
</organism>
<evidence type="ECO:0000256" key="4">
    <source>
        <dbReference type="ARBA" id="ARBA00022842"/>
    </source>
</evidence>
<evidence type="ECO:0000256" key="3">
    <source>
        <dbReference type="ARBA" id="ARBA00022801"/>
    </source>
</evidence>
<evidence type="ECO:0000313" key="6">
    <source>
        <dbReference type="Proteomes" id="UP000624041"/>
    </source>
</evidence>
<dbReference type="GO" id="GO:0044281">
    <property type="term" value="P:small molecule metabolic process"/>
    <property type="evidence" value="ECO:0007669"/>
    <property type="project" value="UniProtKB-ARBA"/>
</dbReference>
<dbReference type="InterPro" id="IPR023214">
    <property type="entry name" value="HAD_sf"/>
</dbReference>
<dbReference type="PANTHER" id="PTHR46470">
    <property type="entry name" value="N-ACYLNEURAMINATE-9-PHOSPHATASE"/>
    <property type="match status" value="1"/>
</dbReference>
<evidence type="ECO:0000313" key="5">
    <source>
        <dbReference type="EMBL" id="GGN62378.1"/>
    </source>
</evidence>
<evidence type="ECO:0000256" key="2">
    <source>
        <dbReference type="ARBA" id="ARBA00022723"/>
    </source>
</evidence>
<dbReference type="AlphaFoldDB" id="A0A918D3Y2"/>
<dbReference type="Pfam" id="PF00702">
    <property type="entry name" value="Hydrolase"/>
    <property type="match status" value="1"/>
</dbReference>
<dbReference type="InterPro" id="IPR051400">
    <property type="entry name" value="HAD-like_hydrolase"/>
</dbReference>
<evidence type="ECO:0008006" key="7">
    <source>
        <dbReference type="Google" id="ProtNLM"/>
    </source>
</evidence>
<comment type="cofactor">
    <cofactor evidence="1">
        <name>Mg(2+)</name>
        <dbReference type="ChEBI" id="CHEBI:18420"/>
    </cofactor>
</comment>
<name>A0A918D3Y2_9BACI</name>
<keyword evidence="3" id="KW-0378">Hydrolase</keyword>
<dbReference type="NCBIfam" id="TIGR01549">
    <property type="entry name" value="HAD-SF-IA-v1"/>
    <property type="match status" value="1"/>
</dbReference>
<evidence type="ECO:0000256" key="1">
    <source>
        <dbReference type="ARBA" id="ARBA00001946"/>
    </source>
</evidence>